<reference evidence="9" key="1">
    <citation type="journal article" date="2020" name="Nat. Genet.">
        <title>Genomic diversifications of five Gossypium allopolyploid species and their impact on cotton improvement.</title>
        <authorList>
            <person name="Chen Z.J."/>
            <person name="Sreedasyam A."/>
            <person name="Ando A."/>
            <person name="Song Q."/>
            <person name="De Santiago L.M."/>
            <person name="Hulse-Kemp A.M."/>
            <person name="Ding M."/>
            <person name="Ye W."/>
            <person name="Kirkbride R.C."/>
            <person name="Jenkins J."/>
            <person name="Plott C."/>
            <person name="Lovell J."/>
            <person name="Lin Y.M."/>
            <person name="Vaughn R."/>
            <person name="Liu B."/>
            <person name="Simpson S."/>
            <person name="Scheffler B.E."/>
            <person name="Wen L."/>
            <person name="Saski C.A."/>
            <person name="Grover C.E."/>
            <person name="Hu G."/>
            <person name="Conover J.L."/>
            <person name="Carlson J.W."/>
            <person name="Shu S."/>
            <person name="Boston L.B."/>
            <person name="Williams M."/>
            <person name="Peterson D.G."/>
            <person name="McGee K."/>
            <person name="Jones D.C."/>
            <person name="Wendel J.F."/>
            <person name="Stelly D.M."/>
            <person name="Grimwood J."/>
            <person name="Schmutz J."/>
        </authorList>
    </citation>
    <scope>NUCLEOTIDE SEQUENCE [LARGE SCALE GENOMIC DNA]</scope>
    <source>
        <strain evidence="9">cv. 3-79</strain>
    </source>
</reference>
<proteinExistence type="inferred from homology"/>
<feature type="transmembrane region" description="Helical" evidence="6">
    <location>
        <begin position="216"/>
        <end position="237"/>
    </location>
</feature>
<keyword evidence="9" id="KW-1185">Reference proteome</keyword>
<evidence type="ECO:0000313" key="8">
    <source>
        <dbReference type="EMBL" id="KAB2031647.1"/>
    </source>
</evidence>
<dbReference type="GO" id="GO:0016020">
    <property type="term" value="C:membrane"/>
    <property type="evidence" value="ECO:0007669"/>
    <property type="project" value="UniProtKB-SubCell"/>
</dbReference>
<dbReference type="AlphaFoldDB" id="A0A5J5RKM1"/>
<keyword evidence="5 6" id="KW-0472">Membrane</keyword>
<feature type="transmembrane region" description="Helical" evidence="6">
    <location>
        <begin position="249"/>
        <end position="269"/>
    </location>
</feature>
<feature type="transmembrane region" description="Helical" evidence="6">
    <location>
        <begin position="185"/>
        <end position="204"/>
    </location>
</feature>
<keyword evidence="3 6" id="KW-0812">Transmembrane</keyword>
<dbReference type="InterPro" id="IPR000620">
    <property type="entry name" value="EamA_dom"/>
</dbReference>
<dbReference type="PANTHER" id="PTHR31218">
    <property type="entry name" value="WAT1-RELATED PROTEIN"/>
    <property type="match status" value="1"/>
</dbReference>
<evidence type="ECO:0000256" key="3">
    <source>
        <dbReference type="ARBA" id="ARBA00022692"/>
    </source>
</evidence>
<protein>
    <recommendedName>
        <fullName evidence="6">WAT1-related protein</fullName>
    </recommendedName>
</protein>
<dbReference type="Pfam" id="PF00892">
    <property type="entry name" value="EamA"/>
    <property type="match status" value="2"/>
</dbReference>
<feature type="transmembrane region" description="Helical" evidence="6">
    <location>
        <begin position="14"/>
        <end position="34"/>
    </location>
</feature>
<evidence type="ECO:0000256" key="6">
    <source>
        <dbReference type="RuleBase" id="RU363077"/>
    </source>
</evidence>
<feature type="transmembrane region" description="Helical" evidence="6">
    <location>
        <begin position="100"/>
        <end position="124"/>
    </location>
</feature>
<evidence type="ECO:0000256" key="4">
    <source>
        <dbReference type="ARBA" id="ARBA00022989"/>
    </source>
</evidence>
<sequence>MGSLGAILDQSKPFLAVLFLQFGISGMSIITKFALNQGMSQHVLVVYRHAIATLVIAPFAIVLERKIRPKMSLSVFVKILLLALLEPTMDQNLLYTGMKYTTATFTSAMTNVLPAFVFLLAWIVKLEKVNIRKLHSQAKILGTIVTFGGAMLMTLINGPMLPLPWTKSNNHHVFSSASAVKQDPIKAFICLAGTIGGSIVALAMEAGNAAVWSIHFDVKLLAAVYSGVICSGITYYVQGVIMRSRGPVFVTAFNPLSMVIVAILSSFILSEILYLGRIIGAIVIVIGLYMVLWGKSKDQCSSNQNIKVEEASNDLKMIVIDDHQTSIISDQDFVVVLDLTCNKVSPTKESV</sequence>
<feature type="transmembrane region" description="Helical" evidence="6">
    <location>
        <begin position="144"/>
        <end position="165"/>
    </location>
</feature>
<organism evidence="8 9">
    <name type="scientific">Gossypium barbadense</name>
    <name type="common">Sea Island cotton</name>
    <name type="synonym">Hibiscus barbadensis</name>
    <dbReference type="NCBI Taxonomy" id="3634"/>
    <lineage>
        <taxon>Eukaryota</taxon>
        <taxon>Viridiplantae</taxon>
        <taxon>Streptophyta</taxon>
        <taxon>Embryophyta</taxon>
        <taxon>Tracheophyta</taxon>
        <taxon>Spermatophyta</taxon>
        <taxon>Magnoliopsida</taxon>
        <taxon>eudicotyledons</taxon>
        <taxon>Gunneridae</taxon>
        <taxon>Pentapetalae</taxon>
        <taxon>rosids</taxon>
        <taxon>malvids</taxon>
        <taxon>Malvales</taxon>
        <taxon>Malvaceae</taxon>
        <taxon>Malvoideae</taxon>
        <taxon>Gossypium</taxon>
    </lineage>
</organism>
<dbReference type="GO" id="GO:0022857">
    <property type="term" value="F:transmembrane transporter activity"/>
    <property type="evidence" value="ECO:0007669"/>
    <property type="project" value="InterPro"/>
</dbReference>
<dbReference type="InterPro" id="IPR030184">
    <property type="entry name" value="WAT1-related"/>
</dbReference>
<keyword evidence="4 6" id="KW-1133">Transmembrane helix</keyword>
<comment type="subcellular location">
    <subcellularLocation>
        <location evidence="1 6">Membrane</location>
        <topology evidence="1 6">Multi-pass membrane protein</topology>
    </subcellularLocation>
</comment>
<feature type="domain" description="EamA" evidence="7">
    <location>
        <begin position="196"/>
        <end position="292"/>
    </location>
</feature>
<evidence type="ECO:0000259" key="7">
    <source>
        <dbReference type="Pfam" id="PF00892"/>
    </source>
</evidence>
<evidence type="ECO:0000256" key="1">
    <source>
        <dbReference type="ARBA" id="ARBA00004141"/>
    </source>
</evidence>
<feature type="transmembrane region" description="Helical" evidence="6">
    <location>
        <begin position="274"/>
        <end position="294"/>
    </location>
</feature>
<feature type="domain" description="EamA" evidence="7">
    <location>
        <begin position="16"/>
        <end position="154"/>
    </location>
</feature>
<dbReference type="OrthoDB" id="1728340at2759"/>
<gene>
    <name evidence="8" type="ORF">ES319_D05G318700v1</name>
</gene>
<evidence type="ECO:0000256" key="2">
    <source>
        <dbReference type="ARBA" id="ARBA00007635"/>
    </source>
</evidence>
<feature type="transmembrane region" description="Helical" evidence="6">
    <location>
        <begin position="75"/>
        <end position="94"/>
    </location>
</feature>
<comment type="similarity">
    <text evidence="2 6">Belongs to the drug/metabolite transporter (DMT) superfamily. Plant drug/metabolite exporter (P-DME) (TC 2.A.7.4) family.</text>
</comment>
<evidence type="ECO:0000256" key="5">
    <source>
        <dbReference type="ARBA" id="ARBA00023136"/>
    </source>
</evidence>
<evidence type="ECO:0000313" key="9">
    <source>
        <dbReference type="Proteomes" id="UP000327439"/>
    </source>
</evidence>
<dbReference type="Proteomes" id="UP000327439">
    <property type="component" value="Chromosome D05"/>
</dbReference>
<accession>A0A5J5RKM1</accession>
<dbReference type="EMBL" id="CM018219">
    <property type="protein sequence ID" value="KAB2031647.1"/>
    <property type="molecule type" value="Genomic_DNA"/>
</dbReference>
<name>A0A5J5RKM1_GOSBA</name>
<dbReference type="InterPro" id="IPR037185">
    <property type="entry name" value="EmrE-like"/>
</dbReference>
<feature type="transmembrane region" description="Helical" evidence="6">
    <location>
        <begin position="46"/>
        <end position="63"/>
    </location>
</feature>
<dbReference type="SUPFAM" id="SSF103481">
    <property type="entry name" value="Multidrug resistance efflux transporter EmrE"/>
    <property type="match status" value="2"/>
</dbReference>